<dbReference type="EC" id="2.7.7.2" evidence="14"/>
<evidence type="ECO:0000313" key="16">
    <source>
        <dbReference type="EMBL" id="MST57639.1"/>
    </source>
</evidence>
<dbReference type="SUPFAM" id="SSF82114">
    <property type="entry name" value="Riboflavin kinase-like"/>
    <property type="match status" value="1"/>
</dbReference>
<keyword evidence="5 14" id="KW-0808">Transferase</keyword>
<comment type="caution">
    <text evidence="16">The sequence shown here is derived from an EMBL/GenBank/DDBJ whole genome shotgun (WGS) entry which is preliminary data.</text>
</comment>
<evidence type="ECO:0000256" key="7">
    <source>
        <dbReference type="ARBA" id="ARBA00022741"/>
    </source>
</evidence>
<dbReference type="InterPro" id="IPR015865">
    <property type="entry name" value="Riboflavin_kinase_bac/euk"/>
</dbReference>
<dbReference type="InterPro" id="IPR023465">
    <property type="entry name" value="Riboflavin_kinase_dom_sf"/>
</dbReference>
<dbReference type="UniPathway" id="UPA00276">
    <property type="reaction ID" value="UER00406"/>
</dbReference>
<dbReference type="EC" id="2.7.1.26" evidence="14"/>
<dbReference type="AlphaFoldDB" id="A0A6L5YHC9"/>
<dbReference type="RefSeq" id="WP_154495722.1">
    <property type="nucleotide sequence ID" value="NZ_VUMU01000004.1"/>
</dbReference>
<dbReference type="Proteomes" id="UP000476055">
    <property type="component" value="Unassembled WGS sequence"/>
</dbReference>
<keyword evidence="17" id="KW-1185">Reference proteome</keyword>
<keyword evidence="7 14" id="KW-0547">Nucleotide-binding</keyword>
<evidence type="ECO:0000256" key="9">
    <source>
        <dbReference type="ARBA" id="ARBA00022827"/>
    </source>
</evidence>
<dbReference type="InterPro" id="IPR023468">
    <property type="entry name" value="Riboflavin_kinase"/>
</dbReference>
<dbReference type="Gene3D" id="2.40.30.30">
    <property type="entry name" value="Riboflavin kinase-like"/>
    <property type="match status" value="1"/>
</dbReference>
<organism evidence="16 17">
    <name type="scientific">Waltera intestinalis</name>
    <dbReference type="NCBI Taxonomy" id="2606635"/>
    <lineage>
        <taxon>Bacteria</taxon>
        <taxon>Bacillati</taxon>
        <taxon>Bacillota</taxon>
        <taxon>Clostridia</taxon>
        <taxon>Lachnospirales</taxon>
        <taxon>Lachnospiraceae</taxon>
        <taxon>Waltera</taxon>
    </lineage>
</organism>
<keyword evidence="10 14" id="KW-0067">ATP-binding</keyword>
<dbReference type="PANTHER" id="PTHR22749:SF6">
    <property type="entry name" value="RIBOFLAVIN KINASE"/>
    <property type="match status" value="1"/>
</dbReference>
<gene>
    <name evidence="16" type="ORF">FYJ59_05195</name>
</gene>
<protein>
    <recommendedName>
        <fullName evidence="14">Riboflavin biosynthesis protein</fullName>
    </recommendedName>
    <domain>
        <recommendedName>
            <fullName evidence="14">Riboflavin kinase</fullName>
            <ecNumber evidence="14">2.7.1.26</ecNumber>
        </recommendedName>
        <alternativeName>
            <fullName evidence="14">Flavokinase</fullName>
        </alternativeName>
    </domain>
    <domain>
        <recommendedName>
            <fullName evidence="14">FMN adenylyltransferase</fullName>
            <ecNumber evidence="14">2.7.7.2</ecNumber>
        </recommendedName>
        <alternativeName>
            <fullName evidence="14">FAD pyrophosphorylase</fullName>
        </alternativeName>
        <alternativeName>
            <fullName evidence="14">FAD synthase</fullName>
        </alternativeName>
    </domain>
</protein>
<dbReference type="NCBIfam" id="TIGR00083">
    <property type="entry name" value="ribF"/>
    <property type="match status" value="1"/>
</dbReference>
<comment type="catalytic activity">
    <reaction evidence="13 14">
        <text>FMN + ATP + H(+) = FAD + diphosphate</text>
        <dbReference type="Rhea" id="RHEA:17237"/>
        <dbReference type="ChEBI" id="CHEBI:15378"/>
        <dbReference type="ChEBI" id="CHEBI:30616"/>
        <dbReference type="ChEBI" id="CHEBI:33019"/>
        <dbReference type="ChEBI" id="CHEBI:57692"/>
        <dbReference type="ChEBI" id="CHEBI:58210"/>
        <dbReference type="EC" id="2.7.7.2"/>
    </reaction>
</comment>
<evidence type="ECO:0000256" key="1">
    <source>
        <dbReference type="ARBA" id="ARBA00004726"/>
    </source>
</evidence>
<dbReference type="Pfam" id="PF06574">
    <property type="entry name" value="FAD_syn"/>
    <property type="match status" value="1"/>
</dbReference>
<keyword evidence="8 14" id="KW-0418">Kinase</keyword>
<evidence type="ECO:0000256" key="12">
    <source>
        <dbReference type="ARBA" id="ARBA00047880"/>
    </source>
</evidence>
<evidence type="ECO:0000256" key="5">
    <source>
        <dbReference type="ARBA" id="ARBA00022679"/>
    </source>
</evidence>
<dbReference type="EMBL" id="VUMU01000004">
    <property type="protein sequence ID" value="MST57639.1"/>
    <property type="molecule type" value="Genomic_DNA"/>
</dbReference>
<evidence type="ECO:0000259" key="15">
    <source>
        <dbReference type="SMART" id="SM00904"/>
    </source>
</evidence>
<name>A0A6L5YHC9_9FIRM</name>
<evidence type="ECO:0000256" key="4">
    <source>
        <dbReference type="ARBA" id="ARBA00022643"/>
    </source>
</evidence>
<dbReference type="GO" id="GO:0003919">
    <property type="term" value="F:FMN adenylyltransferase activity"/>
    <property type="evidence" value="ECO:0007669"/>
    <property type="project" value="UniProtKB-UniRule"/>
</dbReference>
<evidence type="ECO:0000256" key="8">
    <source>
        <dbReference type="ARBA" id="ARBA00022777"/>
    </source>
</evidence>
<evidence type="ECO:0000256" key="3">
    <source>
        <dbReference type="ARBA" id="ARBA00022630"/>
    </source>
</evidence>
<evidence type="ECO:0000256" key="13">
    <source>
        <dbReference type="ARBA" id="ARBA00049494"/>
    </source>
</evidence>
<dbReference type="PANTHER" id="PTHR22749">
    <property type="entry name" value="RIBOFLAVIN KINASE/FMN ADENYLYLTRANSFERASE"/>
    <property type="match status" value="1"/>
</dbReference>
<comment type="pathway">
    <text evidence="2 14">Cofactor biosynthesis; FMN biosynthesis; FMN from riboflavin (ATP route): step 1/1.</text>
</comment>
<evidence type="ECO:0000256" key="6">
    <source>
        <dbReference type="ARBA" id="ARBA00022695"/>
    </source>
</evidence>
<dbReference type="InterPro" id="IPR015864">
    <property type="entry name" value="FAD_synthase"/>
</dbReference>
<dbReference type="GO" id="GO:0006747">
    <property type="term" value="P:FAD biosynthetic process"/>
    <property type="evidence" value="ECO:0007669"/>
    <property type="project" value="UniProtKB-UniRule"/>
</dbReference>
<comment type="catalytic activity">
    <reaction evidence="12 14">
        <text>riboflavin + ATP = FMN + ADP + H(+)</text>
        <dbReference type="Rhea" id="RHEA:14357"/>
        <dbReference type="ChEBI" id="CHEBI:15378"/>
        <dbReference type="ChEBI" id="CHEBI:30616"/>
        <dbReference type="ChEBI" id="CHEBI:57986"/>
        <dbReference type="ChEBI" id="CHEBI:58210"/>
        <dbReference type="ChEBI" id="CHEBI:456216"/>
        <dbReference type="EC" id="2.7.1.26"/>
    </reaction>
</comment>
<dbReference type="FunFam" id="3.40.50.620:FF:000021">
    <property type="entry name" value="Riboflavin biosynthesis protein"/>
    <property type="match status" value="1"/>
</dbReference>
<dbReference type="Gene3D" id="3.40.50.620">
    <property type="entry name" value="HUPs"/>
    <property type="match status" value="1"/>
</dbReference>
<dbReference type="GO" id="GO:0009398">
    <property type="term" value="P:FMN biosynthetic process"/>
    <property type="evidence" value="ECO:0007669"/>
    <property type="project" value="UniProtKB-UniRule"/>
</dbReference>
<keyword evidence="4 14" id="KW-0288">FMN</keyword>
<dbReference type="InterPro" id="IPR002606">
    <property type="entry name" value="Riboflavin_kinase_bac"/>
</dbReference>
<dbReference type="GO" id="GO:0005524">
    <property type="term" value="F:ATP binding"/>
    <property type="evidence" value="ECO:0007669"/>
    <property type="project" value="UniProtKB-UniRule"/>
</dbReference>
<dbReference type="GO" id="GO:0008531">
    <property type="term" value="F:riboflavin kinase activity"/>
    <property type="evidence" value="ECO:0007669"/>
    <property type="project" value="UniProtKB-UniRule"/>
</dbReference>
<keyword evidence="6 14" id="KW-0548">Nucleotidyltransferase</keyword>
<evidence type="ECO:0000256" key="11">
    <source>
        <dbReference type="ARBA" id="ARBA00023268"/>
    </source>
</evidence>
<proteinExistence type="inferred from homology"/>
<evidence type="ECO:0000256" key="2">
    <source>
        <dbReference type="ARBA" id="ARBA00005201"/>
    </source>
</evidence>
<comment type="similarity">
    <text evidence="14">Belongs to the ribF family.</text>
</comment>
<keyword evidence="3 14" id="KW-0285">Flavoprotein</keyword>
<dbReference type="Pfam" id="PF01687">
    <property type="entry name" value="Flavokinase"/>
    <property type="match status" value="1"/>
</dbReference>
<comment type="pathway">
    <text evidence="1 14">Cofactor biosynthesis; FAD biosynthesis; FAD from FMN: step 1/1.</text>
</comment>
<accession>A0A6L5YHC9</accession>
<dbReference type="GO" id="GO:0009231">
    <property type="term" value="P:riboflavin biosynthetic process"/>
    <property type="evidence" value="ECO:0007669"/>
    <property type="project" value="InterPro"/>
</dbReference>
<dbReference type="SUPFAM" id="SSF52374">
    <property type="entry name" value="Nucleotidylyl transferase"/>
    <property type="match status" value="1"/>
</dbReference>
<dbReference type="PIRSF" id="PIRSF004491">
    <property type="entry name" value="FAD_Synth"/>
    <property type="match status" value="1"/>
</dbReference>
<dbReference type="CDD" id="cd02064">
    <property type="entry name" value="FAD_synthetase_N"/>
    <property type="match status" value="1"/>
</dbReference>
<sequence>MEIIAGTTDFYLEKDTAVAIGKFDGVHLGHRRLLEEILNKKKNGLAACVFTFDPTPAVLFGLSDGKELTTREEKRRLFEHLGIDILIEFPLTKETAATEPERFVTEILAKQMNTRFVAAGEDLSFGKNGAGNAELLEKMAPQLGFCVRTIEKIEVDGIEVSSTYIRKLVEEGRMDEAEKMLGMPYTLVGCVEHGNHIGHTLGFPTVNLLPPAGKLLPPNGVYYAVVRYNGRAYKAISNVGTKPTVSSEKMMGVESYLYDFAQDIYGQEIEVALKSFRRPERRFGSLEELKKQLDLDIADGRNA</sequence>
<evidence type="ECO:0000256" key="14">
    <source>
        <dbReference type="PIRNR" id="PIRNR004491"/>
    </source>
</evidence>
<keyword evidence="9 14" id="KW-0274">FAD</keyword>
<dbReference type="UniPathway" id="UPA00277">
    <property type="reaction ID" value="UER00407"/>
</dbReference>
<keyword evidence="11" id="KW-0511">Multifunctional enzyme</keyword>
<reference evidence="16 17" key="1">
    <citation type="submission" date="2019-08" db="EMBL/GenBank/DDBJ databases">
        <title>In-depth cultivation of the pig gut microbiome towards novel bacterial diversity and tailored functional studies.</title>
        <authorList>
            <person name="Wylensek D."/>
            <person name="Hitch T.C.A."/>
            <person name="Clavel T."/>
        </authorList>
    </citation>
    <scope>NUCLEOTIDE SEQUENCE [LARGE SCALE GENOMIC DNA]</scope>
    <source>
        <strain evidence="16 17">WCA3-601-WT-6H</strain>
    </source>
</reference>
<dbReference type="InterPro" id="IPR014729">
    <property type="entry name" value="Rossmann-like_a/b/a_fold"/>
</dbReference>
<dbReference type="NCBIfam" id="NF004162">
    <property type="entry name" value="PRK05627.1-5"/>
    <property type="match status" value="1"/>
</dbReference>
<evidence type="ECO:0000256" key="10">
    <source>
        <dbReference type="ARBA" id="ARBA00022840"/>
    </source>
</evidence>
<dbReference type="SMART" id="SM00904">
    <property type="entry name" value="Flavokinase"/>
    <property type="match status" value="1"/>
</dbReference>
<feature type="domain" description="Riboflavin kinase" evidence="15">
    <location>
        <begin position="180"/>
        <end position="303"/>
    </location>
</feature>
<evidence type="ECO:0000313" key="17">
    <source>
        <dbReference type="Proteomes" id="UP000476055"/>
    </source>
</evidence>